<protein>
    <submittedName>
        <fullName evidence="2">Uncharacterized protein</fullName>
    </submittedName>
</protein>
<proteinExistence type="predicted"/>
<name>A0AAD5Q4I0_PYTIN</name>
<reference evidence="2" key="1">
    <citation type="submission" date="2021-12" db="EMBL/GenBank/DDBJ databases">
        <title>Prjna785345.</title>
        <authorList>
            <person name="Rujirawat T."/>
            <person name="Krajaejun T."/>
        </authorList>
    </citation>
    <scope>NUCLEOTIDE SEQUENCE</scope>
    <source>
        <strain evidence="2">Pi057C3</strain>
    </source>
</reference>
<dbReference type="AlphaFoldDB" id="A0AAD5Q4I0"/>
<keyword evidence="3" id="KW-1185">Reference proteome</keyword>
<evidence type="ECO:0000313" key="3">
    <source>
        <dbReference type="Proteomes" id="UP001209570"/>
    </source>
</evidence>
<feature type="region of interest" description="Disordered" evidence="1">
    <location>
        <begin position="1"/>
        <end position="42"/>
    </location>
</feature>
<evidence type="ECO:0000313" key="2">
    <source>
        <dbReference type="EMBL" id="KAJ0389429.1"/>
    </source>
</evidence>
<sequence length="203" mass="22621">MKPIDQKMNVDAHETKGEPGVDLKRRLPSDHSAESSMKRVKREPPTVRFTHLPVKLQKKPGSVFTHSPGLPVPAKSRKLREQMTSLPSALIADLEQQVGTFFGECVSTGGSLPLPMLRPAFYRPSPFLYCGPRLRQQRRIDSISRLLLCQDKRNVKCFVQNGPYADCRGLTRYMSIDLLAHGDVAALQGEIGSRLSARADDGR</sequence>
<gene>
    <name evidence="2" type="ORF">P43SY_011615</name>
</gene>
<evidence type="ECO:0000256" key="1">
    <source>
        <dbReference type="SAM" id="MobiDB-lite"/>
    </source>
</evidence>
<organism evidence="2 3">
    <name type="scientific">Pythium insidiosum</name>
    <name type="common">Pythiosis disease agent</name>
    <dbReference type="NCBI Taxonomy" id="114742"/>
    <lineage>
        <taxon>Eukaryota</taxon>
        <taxon>Sar</taxon>
        <taxon>Stramenopiles</taxon>
        <taxon>Oomycota</taxon>
        <taxon>Peronosporomycetes</taxon>
        <taxon>Pythiales</taxon>
        <taxon>Pythiaceae</taxon>
        <taxon>Pythium</taxon>
    </lineage>
</organism>
<comment type="caution">
    <text evidence="2">The sequence shown here is derived from an EMBL/GenBank/DDBJ whole genome shotgun (WGS) entry which is preliminary data.</text>
</comment>
<dbReference type="Proteomes" id="UP001209570">
    <property type="component" value="Unassembled WGS sequence"/>
</dbReference>
<dbReference type="EMBL" id="JAKCXM010003842">
    <property type="protein sequence ID" value="KAJ0389429.1"/>
    <property type="molecule type" value="Genomic_DNA"/>
</dbReference>
<accession>A0AAD5Q4I0</accession>